<dbReference type="EMBL" id="CXPG01000012">
    <property type="protein sequence ID" value="CTQ32066.1"/>
    <property type="molecule type" value="Genomic_DNA"/>
</dbReference>
<reference evidence="1 2" key="1">
    <citation type="submission" date="2015-07" db="EMBL/GenBank/DDBJ databases">
        <authorList>
            <person name="Noorani M."/>
        </authorList>
    </citation>
    <scope>NUCLEOTIDE SEQUENCE [LARGE SCALE GENOMIC DNA]</scope>
    <source>
        <strain evidence="1 2">CECT 5088</strain>
    </source>
</reference>
<evidence type="ECO:0000313" key="1">
    <source>
        <dbReference type="EMBL" id="CTQ32066.1"/>
    </source>
</evidence>
<gene>
    <name evidence="1" type="ORF">JAN5088_00827</name>
</gene>
<dbReference type="Proteomes" id="UP000048908">
    <property type="component" value="Unassembled WGS sequence"/>
</dbReference>
<evidence type="ECO:0000313" key="2">
    <source>
        <dbReference type="Proteomes" id="UP000048908"/>
    </source>
</evidence>
<organism evidence="1 2">
    <name type="scientific">Jannaschia rubra</name>
    <dbReference type="NCBI Taxonomy" id="282197"/>
    <lineage>
        <taxon>Bacteria</taxon>
        <taxon>Pseudomonadati</taxon>
        <taxon>Pseudomonadota</taxon>
        <taxon>Alphaproteobacteria</taxon>
        <taxon>Rhodobacterales</taxon>
        <taxon>Roseobacteraceae</taxon>
        <taxon>Jannaschia</taxon>
    </lineage>
</organism>
<name>A0A0M6XLN8_9RHOB</name>
<dbReference type="STRING" id="282197.SAMN04488517_104167"/>
<sequence>MSEVINREVTEDQVVYTMEDGSSHSMPREFSERLGEAISSGMALLEAKGRSDDEAAAWIKQHVERIILRHEADDAAA</sequence>
<accession>A0A0M6XLN8</accession>
<keyword evidence="2" id="KW-1185">Reference proteome</keyword>
<dbReference type="RefSeq" id="WP_055681519.1">
    <property type="nucleotide sequence ID" value="NZ_CXPG01000012.1"/>
</dbReference>
<dbReference type="AlphaFoldDB" id="A0A0M6XLN8"/>
<proteinExistence type="predicted"/>
<protein>
    <submittedName>
        <fullName evidence="1">Uncharacterized protein</fullName>
    </submittedName>
</protein>